<keyword evidence="1" id="KW-1133">Transmembrane helix</keyword>
<protein>
    <submittedName>
        <fullName evidence="2">Uncharacterized protein</fullName>
    </submittedName>
</protein>
<evidence type="ECO:0000313" key="3">
    <source>
        <dbReference type="Proteomes" id="UP000269542"/>
    </source>
</evidence>
<sequence length="133" mass="14494">MRLYTHAMGIVRVALGTLAGAATGLLCTVVYSGPLGLPVVGLVLAFVIVASGAWAMWEWCGVRTWVPYVLGVFAVTIVFFYAPPSDDLLIGTSPYAELWIVLSALAAVLPVFVLNSMRRRRARTSRISRRDPR</sequence>
<dbReference type="EMBL" id="LR134476">
    <property type="protein sequence ID" value="VEI12949.1"/>
    <property type="molecule type" value="Genomic_DNA"/>
</dbReference>
<feature type="transmembrane region" description="Helical" evidence="1">
    <location>
        <begin position="95"/>
        <end position="114"/>
    </location>
</feature>
<evidence type="ECO:0000313" key="2">
    <source>
        <dbReference type="EMBL" id="VEI12949.1"/>
    </source>
</evidence>
<name>A0A448PDE5_9ACTO</name>
<dbReference type="KEGG" id="tbw:NCTC13354_00647"/>
<proteinExistence type="predicted"/>
<evidence type="ECO:0000256" key="1">
    <source>
        <dbReference type="SAM" id="Phobius"/>
    </source>
</evidence>
<dbReference type="Proteomes" id="UP000269542">
    <property type="component" value="Chromosome"/>
</dbReference>
<feature type="transmembrane region" description="Helical" evidence="1">
    <location>
        <begin position="12"/>
        <end position="31"/>
    </location>
</feature>
<organism evidence="2 3">
    <name type="scientific">Trueperella bialowiezensis</name>
    <dbReference type="NCBI Taxonomy" id="312285"/>
    <lineage>
        <taxon>Bacteria</taxon>
        <taxon>Bacillati</taxon>
        <taxon>Actinomycetota</taxon>
        <taxon>Actinomycetes</taxon>
        <taxon>Actinomycetales</taxon>
        <taxon>Actinomycetaceae</taxon>
        <taxon>Trueperella</taxon>
    </lineage>
</organism>
<feature type="transmembrane region" description="Helical" evidence="1">
    <location>
        <begin position="37"/>
        <end position="57"/>
    </location>
</feature>
<dbReference type="AlphaFoldDB" id="A0A448PDE5"/>
<feature type="transmembrane region" description="Helical" evidence="1">
    <location>
        <begin position="64"/>
        <end position="83"/>
    </location>
</feature>
<reference evidence="2 3" key="1">
    <citation type="submission" date="2018-12" db="EMBL/GenBank/DDBJ databases">
        <authorList>
            <consortium name="Pathogen Informatics"/>
        </authorList>
    </citation>
    <scope>NUCLEOTIDE SEQUENCE [LARGE SCALE GENOMIC DNA]</scope>
    <source>
        <strain evidence="2 3">NCTC13354</strain>
    </source>
</reference>
<accession>A0A448PDE5</accession>
<gene>
    <name evidence="2" type="ORF">NCTC13354_00647</name>
</gene>
<keyword evidence="3" id="KW-1185">Reference proteome</keyword>
<keyword evidence="1" id="KW-0812">Transmembrane</keyword>
<keyword evidence="1" id="KW-0472">Membrane</keyword>